<evidence type="ECO:0000259" key="7">
    <source>
        <dbReference type="Pfam" id="PF16005"/>
    </source>
</evidence>
<dbReference type="AlphaFoldDB" id="A0A9L0JLM9"/>
<keyword evidence="5" id="KW-0539">Nucleus</keyword>
<evidence type="ECO:0000313" key="8">
    <source>
        <dbReference type="Ensembl" id="ENSEASP00005050882.1"/>
    </source>
</evidence>
<proteinExistence type="inferred from homology"/>
<comment type="subcellular location">
    <subcellularLocation>
        <location evidence="2">Cytoplasm</location>
    </subcellularLocation>
    <subcellularLocation>
        <location evidence="1">Nucleus</location>
    </subcellularLocation>
</comment>
<dbReference type="GO" id="GO:0009880">
    <property type="term" value="P:embryonic pattern specification"/>
    <property type="evidence" value="ECO:0007669"/>
    <property type="project" value="TreeGrafter"/>
</dbReference>
<reference evidence="8 9" key="1">
    <citation type="journal article" date="2020" name="Nat. Commun.">
        <title>Donkey genomes provide new insights into domestication and selection for coat color.</title>
        <authorList>
            <person name="Wang"/>
            <person name="C."/>
            <person name="Li"/>
            <person name="H."/>
            <person name="Guo"/>
            <person name="Y."/>
            <person name="Huang"/>
            <person name="J."/>
            <person name="Sun"/>
            <person name="Y."/>
            <person name="Min"/>
            <person name="J."/>
            <person name="Wang"/>
            <person name="J."/>
            <person name="Fang"/>
            <person name="X."/>
            <person name="Zhao"/>
            <person name="Z."/>
            <person name="Wang"/>
            <person name="S."/>
            <person name="Zhang"/>
            <person name="Y."/>
            <person name="Liu"/>
            <person name="Q."/>
            <person name="Jiang"/>
            <person name="Q."/>
            <person name="Wang"/>
            <person name="X."/>
            <person name="Guo"/>
            <person name="Y."/>
            <person name="Yang"/>
            <person name="C."/>
            <person name="Wang"/>
            <person name="Y."/>
            <person name="Tian"/>
            <person name="F."/>
            <person name="Zhuang"/>
            <person name="G."/>
            <person name="Fan"/>
            <person name="Y."/>
            <person name="Gao"/>
            <person name="Q."/>
            <person name="Li"/>
            <person name="Y."/>
            <person name="Ju"/>
            <person name="Z."/>
            <person name="Li"/>
            <person name="J."/>
            <person name="Li"/>
            <person name="R."/>
            <person name="Hou"/>
            <person name="M."/>
            <person name="Yang"/>
            <person name="G."/>
            <person name="Liu"/>
            <person name="G."/>
            <person name="Liu"/>
            <person name="W."/>
            <person name="Guo"/>
            <person name="J."/>
            <person name="Pan"/>
            <person name="S."/>
            <person name="Fan"/>
            <person name="G."/>
            <person name="Zhang"/>
            <person name="W."/>
            <person name="Zhang"/>
            <person name="R."/>
            <person name="Yu"/>
            <person name="J."/>
            <person name="Zhang"/>
            <person name="X."/>
            <person name="Yin"/>
            <person name="Q."/>
            <person name="Ji"/>
            <person name="C."/>
            <person name="Jin"/>
            <person name="Y."/>
            <person name="Yue"/>
            <person name="G."/>
            <person name="Liu"/>
            <person name="M."/>
            <person name="Xu"/>
            <person name="J."/>
            <person name="Liu"/>
            <person name="S."/>
            <person name="Jordana"/>
            <person name="J."/>
            <person name="Noce"/>
            <person name="A."/>
            <person name="Amills"/>
            <person name="M."/>
            <person name="Wu"/>
            <person name="D.D."/>
            <person name="Li"/>
            <person name="S."/>
            <person name="Zhou"/>
            <person name="X. and Zhong"/>
            <person name="J."/>
        </authorList>
    </citation>
    <scope>NUCLEOTIDE SEQUENCE [LARGE SCALE GENOMIC DNA]</scope>
</reference>
<dbReference type="Proteomes" id="UP000694387">
    <property type="component" value="Chromosome 3"/>
</dbReference>
<dbReference type="GO" id="GO:0035088">
    <property type="term" value="P:establishment or maintenance of apical/basal cell polarity"/>
    <property type="evidence" value="ECO:0007669"/>
    <property type="project" value="TreeGrafter"/>
</dbReference>
<evidence type="ECO:0000256" key="6">
    <source>
        <dbReference type="SAM" id="MobiDB-lite"/>
    </source>
</evidence>
<dbReference type="Gene3D" id="3.30.1370.10">
    <property type="entry name" value="K Homology domain, type 1"/>
    <property type="match status" value="1"/>
</dbReference>
<evidence type="ECO:0000313" key="9">
    <source>
        <dbReference type="Proteomes" id="UP000694387"/>
    </source>
</evidence>
<evidence type="ECO:0000256" key="5">
    <source>
        <dbReference type="ARBA" id="ARBA00023242"/>
    </source>
</evidence>
<dbReference type="PANTHER" id="PTHR19447">
    <property type="entry name" value="OOCYTE-EXPRESSED PROTEIN HOMOLOG-RELATED"/>
    <property type="match status" value="1"/>
</dbReference>
<reference evidence="8" key="2">
    <citation type="submission" date="2025-08" db="UniProtKB">
        <authorList>
            <consortium name="Ensembl"/>
        </authorList>
    </citation>
    <scope>IDENTIFICATION</scope>
</reference>
<organism evidence="8 9">
    <name type="scientific">Equus asinus</name>
    <name type="common">Donkey</name>
    <name type="synonym">Equus africanus asinus</name>
    <dbReference type="NCBI Taxonomy" id="9793"/>
    <lineage>
        <taxon>Eukaryota</taxon>
        <taxon>Metazoa</taxon>
        <taxon>Chordata</taxon>
        <taxon>Craniata</taxon>
        <taxon>Vertebrata</taxon>
        <taxon>Euteleostomi</taxon>
        <taxon>Mammalia</taxon>
        <taxon>Eutheria</taxon>
        <taxon>Laurasiatheria</taxon>
        <taxon>Perissodactyla</taxon>
        <taxon>Equidae</taxon>
        <taxon>Equus</taxon>
    </lineage>
</organism>
<evidence type="ECO:0000256" key="1">
    <source>
        <dbReference type="ARBA" id="ARBA00004123"/>
    </source>
</evidence>
<dbReference type="InterPro" id="IPR051778">
    <property type="entry name" value="KHDC1"/>
</dbReference>
<feature type="region of interest" description="Disordered" evidence="6">
    <location>
        <begin position="74"/>
        <end position="97"/>
    </location>
</feature>
<keyword evidence="9" id="KW-1185">Reference proteome</keyword>
<dbReference type="GO" id="GO:0003723">
    <property type="term" value="F:RNA binding"/>
    <property type="evidence" value="ECO:0007669"/>
    <property type="project" value="InterPro"/>
</dbReference>
<protein>
    <recommendedName>
        <fullName evidence="7">KH-like RNA-binding domain-containing protein</fullName>
    </recommendedName>
</protein>
<dbReference type="Pfam" id="PF16005">
    <property type="entry name" value="MOEP19"/>
    <property type="match status" value="1"/>
</dbReference>
<reference evidence="8" key="3">
    <citation type="submission" date="2025-09" db="UniProtKB">
        <authorList>
            <consortium name="Ensembl"/>
        </authorList>
    </citation>
    <scope>IDENTIFICATION</scope>
</reference>
<evidence type="ECO:0000256" key="4">
    <source>
        <dbReference type="ARBA" id="ARBA00022490"/>
    </source>
</evidence>
<dbReference type="GO" id="GO:0032991">
    <property type="term" value="C:protein-containing complex"/>
    <property type="evidence" value="ECO:0007669"/>
    <property type="project" value="TreeGrafter"/>
</dbReference>
<dbReference type="PANTHER" id="PTHR19447:SF14">
    <property type="entry name" value="OOCYTE-EXPRESSED PROTEIN HOMOLOG"/>
    <property type="match status" value="1"/>
</dbReference>
<dbReference type="GO" id="GO:0005737">
    <property type="term" value="C:cytoplasm"/>
    <property type="evidence" value="ECO:0007669"/>
    <property type="project" value="UniProtKB-SubCell"/>
</dbReference>
<comment type="similarity">
    <text evidence="3">Belongs to the KHDC1 family.</text>
</comment>
<accession>A0A9L0JLM9</accession>
<feature type="domain" description="KH-like RNA-binding" evidence="7">
    <location>
        <begin position="12"/>
        <end position="58"/>
    </location>
</feature>
<evidence type="ECO:0000256" key="2">
    <source>
        <dbReference type="ARBA" id="ARBA00004496"/>
    </source>
</evidence>
<name>A0A9L0JLM9_EQUAS</name>
<sequence>MQIYSTSLVIREIQVKTTMTHQIPETEWMIEITIFGQSIVQNWVKSLLLSLASCHPEHRARVAKMEQPEEFLKALASHPGSPGVDPGRGEELGPLMK</sequence>
<evidence type="ECO:0000256" key="3">
    <source>
        <dbReference type="ARBA" id="ARBA00009081"/>
    </source>
</evidence>
<dbReference type="GO" id="GO:0005634">
    <property type="term" value="C:nucleus"/>
    <property type="evidence" value="ECO:0007669"/>
    <property type="project" value="UniProtKB-SubCell"/>
</dbReference>
<dbReference type="InterPro" id="IPR036612">
    <property type="entry name" value="KH_dom_type_1_sf"/>
</dbReference>
<keyword evidence="4" id="KW-0963">Cytoplasm</keyword>
<dbReference type="Ensembl" id="ENSEAST00005054138.1">
    <property type="protein sequence ID" value="ENSEASP00005050882.1"/>
    <property type="gene ID" value="ENSEASG00005031620.1"/>
</dbReference>
<dbReference type="InterPro" id="IPR031952">
    <property type="entry name" value="MOEP19_KH-like"/>
</dbReference>